<name>A0A852TKS7_9BACI</name>
<reference evidence="2" key="2">
    <citation type="submission" date="2020-08" db="EMBL/GenBank/DDBJ databases">
        <title>The Agave Microbiome: Exploring the role of microbial communities in plant adaptations to desert environments.</title>
        <authorList>
            <person name="Partida-Martinez L.P."/>
        </authorList>
    </citation>
    <scope>NUCLEOTIDE SEQUENCE [LARGE SCALE GENOMIC DNA]</scope>
    <source>
        <strain evidence="2">AT2.8</strain>
    </source>
</reference>
<reference evidence="2" key="1">
    <citation type="submission" date="2020-07" db="EMBL/GenBank/DDBJ databases">
        <authorList>
            <person name="Partida-Martinez L."/>
            <person name="Huntemann M."/>
            <person name="Clum A."/>
            <person name="Wang J."/>
            <person name="Palaniappan K."/>
            <person name="Ritter S."/>
            <person name="Chen I.-M."/>
            <person name="Stamatis D."/>
            <person name="Reddy T."/>
            <person name="O'Malley R."/>
            <person name="Daum C."/>
            <person name="Shapiro N."/>
            <person name="Ivanova N."/>
            <person name="Kyrpides N."/>
            <person name="Woyke T."/>
        </authorList>
    </citation>
    <scope>NUCLEOTIDE SEQUENCE [LARGE SCALE GENOMIC DNA]</scope>
    <source>
        <strain evidence="2">AT2.8</strain>
    </source>
</reference>
<dbReference type="Proteomes" id="UP000548423">
    <property type="component" value="Unassembled WGS sequence"/>
</dbReference>
<protein>
    <submittedName>
        <fullName evidence="1">Uncharacterized protein</fullName>
    </submittedName>
</protein>
<evidence type="ECO:0000313" key="1">
    <source>
        <dbReference type="EMBL" id="NYE08117.1"/>
    </source>
</evidence>
<accession>A0A852TKS7</accession>
<organism evidence="1 2">
    <name type="scientific">Neobacillus niacini</name>
    <dbReference type="NCBI Taxonomy" id="86668"/>
    <lineage>
        <taxon>Bacteria</taxon>
        <taxon>Bacillati</taxon>
        <taxon>Bacillota</taxon>
        <taxon>Bacilli</taxon>
        <taxon>Bacillales</taxon>
        <taxon>Bacillaceae</taxon>
        <taxon>Neobacillus</taxon>
    </lineage>
</organism>
<proteinExistence type="predicted"/>
<dbReference type="EMBL" id="JACCBX010000012">
    <property type="protein sequence ID" value="NYE08117.1"/>
    <property type="molecule type" value="Genomic_DNA"/>
</dbReference>
<gene>
    <name evidence="1" type="ORF">F4694_004960</name>
</gene>
<dbReference type="AlphaFoldDB" id="A0A852TKS7"/>
<sequence>MTEESVEKAFGSMQEVWSDRRSCRKGIWVNAGGLE</sequence>
<evidence type="ECO:0000313" key="2">
    <source>
        <dbReference type="Proteomes" id="UP000548423"/>
    </source>
</evidence>
<comment type="caution">
    <text evidence="1">The sequence shown here is derived from an EMBL/GenBank/DDBJ whole genome shotgun (WGS) entry which is preliminary data.</text>
</comment>